<dbReference type="InterPro" id="IPR016817">
    <property type="entry name" value="MannP-dilichol_defect-1"/>
</dbReference>
<feature type="transmembrane region" description="Helical" evidence="8">
    <location>
        <begin position="69"/>
        <end position="92"/>
    </location>
</feature>
<proteinExistence type="inferred from homology"/>
<comment type="subcellular location">
    <subcellularLocation>
        <location evidence="1">Membrane</location>
        <topology evidence="1">Multi-pass membrane protein</topology>
    </subcellularLocation>
</comment>
<evidence type="ECO:0000256" key="7">
    <source>
        <dbReference type="ARBA" id="ARBA00038475"/>
    </source>
</evidence>
<evidence type="ECO:0000256" key="3">
    <source>
        <dbReference type="ARBA" id="ARBA00022692"/>
    </source>
</evidence>
<organism evidence="9">
    <name type="scientific">Henneguya salminicola</name>
    <name type="common">Myxosporean</name>
    <dbReference type="NCBI Taxonomy" id="69463"/>
    <lineage>
        <taxon>Eukaryota</taxon>
        <taxon>Metazoa</taxon>
        <taxon>Cnidaria</taxon>
        <taxon>Myxozoa</taxon>
        <taxon>Myxosporea</taxon>
        <taxon>Bivalvulida</taxon>
        <taxon>Platysporina</taxon>
        <taxon>Myxobolidae</taxon>
        <taxon>Henneguya</taxon>
    </lineage>
</organism>
<accession>A0A6G3MIH7</accession>
<dbReference type="EMBL" id="GHBP01005251">
    <property type="protein sequence ID" value="NDJ93835.1"/>
    <property type="molecule type" value="Transcribed_RNA"/>
</dbReference>
<evidence type="ECO:0000256" key="4">
    <source>
        <dbReference type="ARBA" id="ARBA00022737"/>
    </source>
</evidence>
<protein>
    <submittedName>
        <fullName evidence="9">Mannose-P-dolichol utilization defect 1 protein homolog (Trinotate prediction)</fullName>
    </submittedName>
</protein>
<evidence type="ECO:0000256" key="6">
    <source>
        <dbReference type="ARBA" id="ARBA00023136"/>
    </source>
</evidence>
<keyword evidence="4" id="KW-0677">Repeat</keyword>
<evidence type="ECO:0000256" key="8">
    <source>
        <dbReference type="SAM" id="Phobius"/>
    </source>
</evidence>
<dbReference type="AlphaFoldDB" id="A0A6G3MIH7"/>
<sequence length="164" mass="18434">MAKILSQLFVDEQCKNSYYISKNFIDVSCIGSLITKIIGSAILVGSFSTKIPQIAVVFRNWSTLGLNSLSVLLEIIAGIILIFYCLISEFTILSYGESINILIQNMLLLYLTLIVDKRMKEIFLFTSLLVVAVSLFLANAFTKNILFVIYMYFSFPLSMIGKVI</sequence>
<feature type="transmembrane region" description="Helical" evidence="8">
    <location>
        <begin position="122"/>
        <end position="139"/>
    </location>
</feature>
<keyword evidence="2" id="KW-0813">Transport</keyword>
<dbReference type="InterPro" id="IPR006603">
    <property type="entry name" value="PQ-loop_rpt"/>
</dbReference>
<keyword evidence="6 8" id="KW-0472">Membrane</keyword>
<keyword evidence="3 8" id="KW-0812">Transmembrane</keyword>
<comment type="similarity">
    <text evidence="7">Belongs to the MPDU1 (TC 2.A.43.3) family.</text>
</comment>
<dbReference type="Pfam" id="PF04193">
    <property type="entry name" value="PQ-loop"/>
    <property type="match status" value="1"/>
</dbReference>
<evidence type="ECO:0000256" key="1">
    <source>
        <dbReference type="ARBA" id="ARBA00004141"/>
    </source>
</evidence>
<dbReference type="GO" id="GO:0016020">
    <property type="term" value="C:membrane"/>
    <property type="evidence" value="ECO:0007669"/>
    <property type="project" value="UniProtKB-SubCell"/>
</dbReference>
<name>A0A6G3MIH7_HENSL</name>
<keyword evidence="5 8" id="KW-1133">Transmembrane helix</keyword>
<evidence type="ECO:0000256" key="5">
    <source>
        <dbReference type="ARBA" id="ARBA00022989"/>
    </source>
</evidence>
<dbReference type="PANTHER" id="PTHR12226">
    <property type="entry name" value="MANNOSE-P-DOLICHOL UTILIZATION DEFECT 1 LEC35 -RELATED"/>
    <property type="match status" value="1"/>
</dbReference>
<evidence type="ECO:0000256" key="2">
    <source>
        <dbReference type="ARBA" id="ARBA00022448"/>
    </source>
</evidence>
<feature type="transmembrane region" description="Helical" evidence="8">
    <location>
        <begin position="98"/>
        <end position="115"/>
    </location>
</feature>
<reference evidence="9" key="1">
    <citation type="submission" date="2018-11" db="EMBL/GenBank/DDBJ databases">
        <title>Henneguya salminicola genome and transcriptome.</title>
        <authorList>
            <person name="Yahalomi D."/>
            <person name="Atkinson S.D."/>
            <person name="Neuhof M."/>
            <person name="Chang E.S."/>
            <person name="Philippe H."/>
            <person name="Cartwright P."/>
            <person name="Bartholomew J.L."/>
            <person name="Huchon D."/>
        </authorList>
    </citation>
    <scope>NUCLEOTIDE SEQUENCE</scope>
    <source>
        <strain evidence="9">Hz1</strain>
        <tissue evidence="9">Whole</tissue>
    </source>
</reference>
<evidence type="ECO:0000313" key="9">
    <source>
        <dbReference type="EMBL" id="NDJ93835.1"/>
    </source>
</evidence>
<dbReference type="PANTHER" id="PTHR12226:SF2">
    <property type="entry name" value="MANNOSE-P-DOLICHOL UTILIZATION DEFECT 1 PROTEIN"/>
    <property type="match status" value="1"/>
</dbReference>